<keyword evidence="4" id="KW-1185">Reference proteome</keyword>
<dbReference type="InterPro" id="IPR014730">
    <property type="entry name" value="ETF_a/b_N"/>
</dbReference>
<accession>E1R0Y9</accession>
<sequence>MSLNIVVCIKQVPNPDYFSKITLDPETGAISRKNIPTILNPVDENAIEEALRLRERFSGKVTAISMGPPQAKEVLDWALTLGVDESVLLCDRAFAAADSLATAYVLAAGIRKIGNVDIVLCGNESVDGATEQVGPQVAELLDIPHICNATDISLPNGRQAVVRRNIEYGHLTIEGCVPLLITVSREINQPRTATAEGILTLMDKVSRTWGVKDIEVDNDAIGLAGSPTRVGKSYEQKLERERMILTGSVDEMVAAAIKRLKAEALV</sequence>
<proteinExistence type="predicted"/>
<evidence type="ECO:0000313" key="4">
    <source>
        <dbReference type="Proteomes" id="UP000002318"/>
    </source>
</evidence>
<dbReference type="HOGENOM" id="CLU_060196_2_1_12"/>
<dbReference type="Gene3D" id="3.40.50.620">
    <property type="entry name" value="HUPs"/>
    <property type="match status" value="1"/>
</dbReference>
<organism evidence="3 4">
    <name type="scientific">Sediminispirochaeta smaragdinae (strain DSM 11293 / JCM 15392 / SEBR 4228)</name>
    <name type="common">Spirochaeta smaragdinae</name>
    <dbReference type="NCBI Taxonomy" id="573413"/>
    <lineage>
        <taxon>Bacteria</taxon>
        <taxon>Pseudomonadati</taxon>
        <taxon>Spirochaetota</taxon>
        <taxon>Spirochaetia</taxon>
        <taxon>Spirochaetales</taxon>
        <taxon>Spirochaetaceae</taxon>
        <taxon>Sediminispirochaeta</taxon>
    </lineage>
</organism>
<evidence type="ECO:0000256" key="1">
    <source>
        <dbReference type="ARBA" id="ARBA00022982"/>
    </source>
</evidence>
<keyword evidence="1" id="KW-0813">Transport</keyword>
<feature type="domain" description="Electron transfer flavoprotein alpha/beta-subunit N-terminal" evidence="2">
    <location>
        <begin position="27"/>
        <end position="218"/>
    </location>
</feature>
<dbReference type="STRING" id="573413.Spirs_1107"/>
<gene>
    <name evidence="3" type="ordered locus">Spirs_1107</name>
</gene>
<dbReference type="InterPro" id="IPR014729">
    <property type="entry name" value="Rossmann-like_a/b/a_fold"/>
</dbReference>
<dbReference type="CDD" id="cd01714">
    <property type="entry name" value="ETF_beta"/>
    <property type="match status" value="1"/>
</dbReference>
<dbReference type="EMBL" id="CP002116">
    <property type="protein sequence ID" value="ADK80238.1"/>
    <property type="molecule type" value="Genomic_DNA"/>
</dbReference>
<evidence type="ECO:0000313" key="3">
    <source>
        <dbReference type="EMBL" id="ADK80238.1"/>
    </source>
</evidence>
<keyword evidence="1" id="KW-0249">Electron transport</keyword>
<dbReference type="Proteomes" id="UP000002318">
    <property type="component" value="Chromosome"/>
</dbReference>
<dbReference type="InterPro" id="IPR012255">
    <property type="entry name" value="ETF_b"/>
</dbReference>
<dbReference type="AlphaFoldDB" id="E1R0Y9"/>
<dbReference type="GO" id="GO:0009055">
    <property type="term" value="F:electron transfer activity"/>
    <property type="evidence" value="ECO:0007669"/>
    <property type="project" value="InterPro"/>
</dbReference>
<dbReference type="eggNOG" id="COG2086">
    <property type="taxonomic scope" value="Bacteria"/>
</dbReference>
<protein>
    <submittedName>
        <fullName evidence="3">Electron transfer flavoprotein alpha/beta-subunit</fullName>
    </submittedName>
</protein>
<dbReference type="SMART" id="SM00893">
    <property type="entry name" value="ETF"/>
    <property type="match status" value="1"/>
</dbReference>
<dbReference type="OrthoDB" id="9804960at2"/>
<evidence type="ECO:0000259" key="2">
    <source>
        <dbReference type="SMART" id="SM00893"/>
    </source>
</evidence>
<dbReference type="SUPFAM" id="SSF52402">
    <property type="entry name" value="Adenine nucleotide alpha hydrolases-like"/>
    <property type="match status" value="1"/>
</dbReference>
<dbReference type="KEGG" id="ssm:Spirs_1107"/>
<dbReference type="InterPro" id="IPR033948">
    <property type="entry name" value="ETF_beta_N"/>
</dbReference>
<dbReference type="PIRSF" id="PIRSF000090">
    <property type="entry name" value="Beta-ETF"/>
    <property type="match status" value="1"/>
</dbReference>
<name>E1R0Y9_SEDSS</name>
<dbReference type="PANTHER" id="PTHR21294:SF17">
    <property type="entry name" value="PROTEIN FIXA"/>
    <property type="match status" value="1"/>
</dbReference>
<reference evidence="3 4" key="1">
    <citation type="journal article" date="2010" name="Stand. Genomic Sci.">
        <title>Complete genome sequence of Spirochaeta smaragdinae type strain (SEBR 4228).</title>
        <authorList>
            <person name="Mavromatis K."/>
            <person name="Yasawong M."/>
            <person name="Chertkov O."/>
            <person name="Lapidus A."/>
            <person name="Lucas S."/>
            <person name="Nolan M."/>
            <person name="Del Rio T.G."/>
            <person name="Tice H."/>
            <person name="Cheng J.F."/>
            <person name="Pitluck S."/>
            <person name="Liolios K."/>
            <person name="Ivanova N."/>
            <person name="Tapia R."/>
            <person name="Han C."/>
            <person name="Bruce D."/>
            <person name="Goodwin L."/>
            <person name="Pati A."/>
            <person name="Chen A."/>
            <person name="Palaniappan K."/>
            <person name="Land M."/>
            <person name="Hauser L."/>
            <person name="Chang Y.J."/>
            <person name="Jeffries C.D."/>
            <person name="Detter J.C."/>
            <person name="Rohde M."/>
            <person name="Brambilla E."/>
            <person name="Spring S."/>
            <person name="Goker M."/>
            <person name="Sikorski J."/>
            <person name="Woyke T."/>
            <person name="Bristow J."/>
            <person name="Eisen J.A."/>
            <person name="Markowitz V."/>
            <person name="Hugenholtz P."/>
            <person name="Klenk H.P."/>
            <person name="Kyrpides N.C."/>
        </authorList>
    </citation>
    <scope>NUCLEOTIDE SEQUENCE [LARGE SCALE GENOMIC DNA]</scope>
    <source>
        <strain evidence="4">DSM 11293 / JCM 15392 / SEBR 4228</strain>
    </source>
</reference>
<dbReference type="PANTHER" id="PTHR21294">
    <property type="entry name" value="ELECTRON TRANSFER FLAVOPROTEIN BETA-SUBUNIT"/>
    <property type="match status" value="1"/>
</dbReference>
<dbReference type="RefSeq" id="WP_013253702.1">
    <property type="nucleotide sequence ID" value="NC_014364.1"/>
</dbReference>
<dbReference type="Pfam" id="PF01012">
    <property type="entry name" value="ETF"/>
    <property type="match status" value="1"/>
</dbReference>